<evidence type="ECO:0000256" key="4">
    <source>
        <dbReference type="SAM" id="Phobius"/>
    </source>
</evidence>
<feature type="transmembrane region" description="Helical" evidence="4">
    <location>
        <begin position="289"/>
        <end position="313"/>
    </location>
</feature>
<keyword evidence="2" id="KW-0328">Glycosyltransferase</keyword>
<keyword evidence="4" id="KW-1133">Transmembrane helix</keyword>
<feature type="transmembrane region" description="Helical" evidence="4">
    <location>
        <begin position="381"/>
        <end position="403"/>
    </location>
</feature>
<dbReference type="GO" id="GO:0016757">
    <property type="term" value="F:glycosyltransferase activity"/>
    <property type="evidence" value="ECO:0007669"/>
    <property type="project" value="UniProtKB-KW"/>
</dbReference>
<dbReference type="SUPFAM" id="SSF53448">
    <property type="entry name" value="Nucleotide-diphospho-sugar transferases"/>
    <property type="match status" value="1"/>
</dbReference>
<evidence type="ECO:0000256" key="2">
    <source>
        <dbReference type="ARBA" id="ARBA00022676"/>
    </source>
</evidence>
<dbReference type="Gene3D" id="3.90.550.10">
    <property type="entry name" value="Spore Coat Polysaccharide Biosynthesis Protein SpsA, Chain A"/>
    <property type="match status" value="1"/>
</dbReference>
<dbReference type="PANTHER" id="PTHR43630">
    <property type="entry name" value="POLY-BETA-1,6-N-ACETYL-D-GLUCOSAMINE SYNTHASE"/>
    <property type="match status" value="1"/>
</dbReference>
<dbReference type="InterPro" id="IPR001173">
    <property type="entry name" value="Glyco_trans_2-like"/>
</dbReference>
<dbReference type="Pfam" id="PF00535">
    <property type="entry name" value="Glycos_transf_2"/>
    <property type="match status" value="1"/>
</dbReference>
<evidence type="ECO:0000313" key="6">
    <source>
        <dbReference type="EMBL" id="OGI68298.1"/>
    </source>
</evidence>
<feature type="domain" description="Glycosyltransferase 2-like" evidence="5">
    <location>
        <begin position="50"/>
        <end position="217"/>
    </location>
</feature>
<evidence type="ECO:0000256" key="3">
    <source>
        <dbReference type="ARBA" id="ARBA00022679"/>
    </source>
</evidence>
<comment type="caution">
    <text evidence="6">The sequence shown here is derived from an EMBL/GenBank/DDBJ whole genome shotgun (WGS) entry which is preliminary data.</text>
</comment>
<keyword evidence="4" id="KW-0472">Membrane</keyword>
<name>A0A1F6VFC8_9BACT</name>
<evidence type="ECO:0000256" key="1">
    <source>
        <dbReference type="ARBA" id="ARBA00006739"/>
    </source>
</evidence>
<dbReference type="PANTHER" id="PTHR43630:SF1">
    <property type="entry name" value="POLY-BETA-1,6-N-ACETYL-D-GLUCOSAMINE SYNTHASE"/>
    <property type="match status" value="1"/>
</dbReference>
<comment type="similarity">
    <text evidence="1">Belongs to the glycosyltransferase 2 family.</text>
</comment>
<gene>
    <name evidence="6" type="ORF">A2738_02465</name>
</gene>
<dbReference type="AlphaFoldDB" id="A0A1F6VFC8"/>
<feature type="transmembrane region" description="Helical" evidence="4">
    <location>
        <begin position="350"/>
        <end position="369"/>
    </location>
</feature>
<evidence type="ECO:0000313" key="7">
    <source>
        <dbReference type="Proteomes" id="UP000178235"/>
    </source>
</evidence>
<reference evidence="6 7" key="1">
    <citation type="journal article" date="2016" name="Nat. Commun.">
        <title>Thousands of microbial genomes shed light on interconnected biogeochemical processes in an aquifer system.</title>
        <authorList>
            <person name="Anantharaman K."/>
            <person name="Brown C.T."/>
            <person name="Hug L.A."/>
            <person name="Sharon I."/>
            <person name="Castelle C.J."/>
            <person name="Probst A.J."/>
            <person name="Thomas B.C."/>
            <person name="Singh A."/>
            <person name="Wilkins M.J."/>
            <person name="Karaoz U."/>
            <person name="Brodie E.L."/>
            <person name="Williams K.H."/>
            <person name="Hubbard S.S."/>
            <person name="Banfield J.F."/>
        </authorList>
    </citation>
    <scope>NUCLEOTIDE SEQUENCE [LARGE SCALE GENOMIC DNA]</scope>
</reference>
<proteinExistence type="inferred from homology"/>
<dbReference type="InterPro" id="IPR029044">
    <property type="entry name" value="Nucleotide-diphossugar_trans"/>
</dbReference>
<keyword evidence="4" id="KW-0812">Transmembrane</keyword>
<accession>A0A1F6VFC8</accession>
<feature type="transmembrane region" description="Helical" evidence="4">
    <location>
        <begin position="6"/>
        <end position="28"/>
    </location>
</feature>
<dbReference type="Proteomes" id="UP000178235">
    <property type="component" value="Unassembled WGS sequence"/>
</dbReference>
<evidence type="ECO:0000259" key="5">
    <source>
        <dbReference type="Pfam" id="PF00535"/>
    </source>
</evidence>
<protein>
    <recommendedName>
        <fullName evidence="5">Glycosyltransferase 2-like domain-containing protein</fullName>
    </recommendedName>
</protein>
<dbReference type="CDD" id="cd06423">
    <property type="entry name" value="CESA_like"/>
    <property type="match status" value="1"/>
</dbReference>
<organism evidence="6 7">
    <name type="scientific">Candidatus Nomurabacteria bacterium RIFCSPHIGHO2_01_FULL_42_15</name>
    <dbReference type="NCBI Taxonomy" id="1801742"/>
    <lineage>
        <taxon>Bacteria</taxon>
        <taxon>Candidatus Nomuraibacteriota</taxon>
    </lineage>
</organism>
<sequence>MGSISNVIFYVLIFLTLYIQVFFLLTFFENRKKIVIRKGNTKLKFHPSITIIVSCWNEDKTIYRTIRSLLGLDYPKEKLKIFLIDDGSTDNTWNFIKRFEKYSNISIFHKENGGKHSAINLGLEHVQTDFVACLDADSFVHPQALNRMVQCFLDNKDIMAVIPATIIHNPKSFSQNLQKIEYFASIFVKKMLGILNGLHVTPGTLPIYRREVFDKIGGFRKAHNTEDGEIALRMHQHNLRIDYCHDAYVYTVAPDSLYKLYKQRLRWYYGFMKNLIDYRHLLLRPKFGALSLLTLPSGIISIFSIIFLSLFFLSKFNAYLIEKIIQFQAVGLGGMLHIPKFDWFYINIKSIPLILVVCYLLIIFSILAGRKIAENSIRPSGFIILYMVTYSVIAPVWFLKAVYNVIVSERPSWR</sequence>
<dbReference type="EMBL" id="MFTS01000004">
    <property type="protein sequence ID" value="OGI68298.1"/>
    <property type="molecule type" value="Genomic_DNA"/>
</dbReference>
<keyword evidence="3" id="KW-0808">Transferase</keyword>